<dbReference type="AlphaFoldDB" id="A0A1H9ZKM7"/>
<evidence type="ECO:0000313" key="1">
    <source>
        <dbReference type="EMBL" id="SES81350.1"/>
    </source>
</evidence>
<dbReference type="EMBL" id="FOIF01000009">
    <property type="protein sequence ID" value="SES81350.1"/>
    <property type="molecule type" value="Genomic_DNA"/>
</dbReference>
<keyword evidence="2" id="KW-1185">Reference proteome</keyword>
<gene>
    <name evidence="1" type="ORF">SAMN03080614_100956</name>
</gene>
<protein>
    <submittedName>
        <fullName evidence="1">Uncharacterized protein</fullName>
    </submittedName>
</protein>
<dbReference type="RefSeq" id="WP_091349527.1">
    <property type="nucleotide sequence ID" value="NZ_FOIF01000009.1"/>
</dbReference>
<dbReference type="OrthoDB" id="174569at2"/>
<accession>A0A1H9ZKM7</accession>
<proteinExistence type="predicted"/>
<dbReference type="Proteomes" id="UP000243819">
    <property type="component" value="Unassembled WGS sequence"/>
</dbReference>
<organism evidence="1 2">
    <name type="scientific">Anaerobranca gottschalkii DSM 13577</name>
    <dbReference type="NCBI Taxonomy" id="1120990"/>
    <lineage>
        <taxon>Bacteria</taxon>
        <taxon>Bacillati</taxon>
        <taxon>Bacillota</taxon>
        <taxon>Clostridia</taxon>
        <taxon>Eubacteriales</taxon>
        <taxon>Proteinivoracaceae</taxon>
        <taxon>Anaerobranca</taxon>
    </lineage>
</organism>
<evidence type="ECO:0000313" key="2">
    <source>
        <dbReference type="Proteomes" id="UP000243819"/>
    </source>
</evidence>
<sequence>MNKKIVITTLIIVTISVFTIAKIQLSSNVPNVEEPKLKVESLLRRYGKEETIVFKLTNQSNQNLLFPDNYYGINIFKREGNGMWQQIILPLDFIPAIHMLLPEEETEIKINHDLLTEGEYKVVFEGWYREDYVNLIKGESTFYIYPYPTFKTELLTKHPRSNDKIEILVTNDRWNNLIFTNKTLGLKLYIKNENGHWMQLPDPLHSDGVDFILESGESYNLEIPPLRAAGNYKIELHGIEDESGLRLRSIIEFSVR</sequence>
<reference evidence="2" key="1">
    <citation type="submission" date="2016-10" db="EMBL/GenBank/DDBJ databases">
        <authorList>
            <person name="Varghese N."/>
            <person name="Submissions S."/>
        </authorList>
    </citation>
    <scope>NUCLEOTIDE SEQUENCE [LARGE SCALE GENOMIC DNA]</scope>
    <source>
        <strain evidence="2">DSM 13577</strain>
    </source>
</reference>
<name>A0A1H9ZKM7_9FIRM</name>